<proteinExistence type="predicted"/>
<accession>A0ABT0XVM8</accession>
<reference evidence="2 3" key="1">
    <citation type="submission" date="2022-06" db="EMBL/GenBank/DDBJ databases">
        <title>Actinoplanes abujensis sp. nov., isolated from Nigerian arid soil.</title>
        <authorList>
            <person name="Ding P."/>
        </authorList>
    </citation>
    <scope>NUCLEOTIDE SEQUENCE [LARGE SCALE GENOMIC DNA]</scope>
    <source>
        <strain evidence="3">TRM88002</strain>
    </source>
</reference>
<dbReference type="EMBL" id="JAMQOL010000011">
    <property type="protein sequence ID" value="MCM4077845.1"/>
    <property type="molecule type" value="Genomic_DNA"/>
</dbReference>
<organism evidence="2 3">
    <name type="scientific">Paractinoplanes hotanensis</name>
    <dbReference type="NCBI Taxonomy" id="2906497"/>
    <lineage>
        <taxon>Bacteria</taxon>
        <taxon>Bacillati</taxon>
        <taxon>Actinomycetota</taxon>
        <taxon>Actinomycetes</taxon>
        <taxon>Micromonosporales</taxon>
        <taxon>Micromonosporaceae</taxon>
        <taxon>Paractinoplanes</taxon>
    </lineage>
</organism>
<feature type="compositionally biased region" description="Basic and acidic residues" evidence="1">
    <location>
        <begin position="1"/>
        <end position="11"/>
    </location>
</feature>
<feature type="region of interest" description="Disordered" evidence="1">
    <location>
        <begin position="1"/>
        <end position="22"/>
    </location>
</feature>
<evidence type="ECO:0000313" key="2">
    <source>
        <dbReference type="EMBL" id="MCM4077845.1"/>
    </source>
</evidence>
<evidence type="ECO:0000313" key="3">
    <source>
        <dbReference type="Proteomes" id="UP001523216"/>
    </source>
</evidence>
<dbReference type="RefSeq" id="WP_251797702.1">
    <property type="nucleotide sequence ID" value="NZ_JAMQOL010000011.1"/>
</dbReference>
<keyword evidence="3" id="KW-1185">Reference proteome</keyword>
<evidence type="ECO:0000256" key="1">
    <source>
        <dbReference type="SAM" id="MobiDB-lite"/>
    </source>
</evidence>
<dbReference type="Pfam" id="PF20242">
    <property type="entry name" value="Emfourin"/>
    <property type="match status" value="1"/>
</dbReference>
<protein>
    <submittedName>
        <fullName evidence="2">Uncharacterized protein</fullName>
    </submittedName>
</protein>
<comment type="caution">
    <text evidence="2">The sequence shown here is derived from an EMBL/GenBank/DDBJ whole genome shotgun (WGS) entry which is preliminary data.</text>
</comment>
<dbReference type="Proteomes" id="UP001523216">
    <property type="component" value="Unassembled WGS sequence"/>
</dbReference>
<name>A0ABT0XVM8_9ACTN</name>
<sequence>MSEHVRAELHRTGGFTGRPLSAVADSRTLPPAESARLRQVMSTLDFATLRSTRHPTGGADLFRYDLVLTRGDDHWRGTVSQASVPPALQPLLQLLAGIAH</sequence>
<gene>
    <name evidence="2" type="ORF">LXN57_09720</name>
</gene>
<dbReference type="InterPro" id="IPR049457">
    <property type="entry name" value="Emfourin"/>
</dbReference>